<name>A0ABD1XR05_9MARC</name>
<protein>
    <submittedName>
        <fullName evidence="2">Uncharacterized protein</fullName>
    </submittedName>
</protein>
<comment type="caution">
    <text evidence="2">The sequence shown here is derived from an EMBL/GenBank/DDBJ whole genome shotgun (WGS) entry which is preliminary data.</text>
</comment>
<dbReference type="AlphaFoldDB" id="A0ABD1XR05"/>
<gene>
    <name evidence="2" type="ORF">R1flu_022892</name>
</gene>
<evidence type="ECO:0000313" key="3">
    <source>
        <dbReference type="Proteomes" id="UP001605036"/>
    </source>
</evidence>
<feature type="region of interest" description="Disordered" evidence="1">
    <location>
        <begin position="30"/>
        <end position="51"/>
    </location>
</feature>
<accession>A0ABD1XR05</accession>
<evidence type="ECO:0000256" key="1">
    <source>
        <dbReference type="SAM" id="MobiDB-lite"/>
    </source>
</evidence>
<organism evidence="2 3">
    <name type="scientific">Riccia fluitans</name>
    <dbReference type="NCBI Taxonomy" id="41844"/>
    <lineage>
        <taxon>Eukaryota</taxon>
        <taxon>Viridiplantae</taxon>
        <taxon>Streptophyta</taxon>
        <taxon>Embryophyta</taxon>
        <taxon>Marchantiophyta</taxon>
        <taxon>Marchantiopsida</taxon>
        <taxon>Marchantiidae</taxon>
        <taxon>Marchantiales</taxon>
        <taxon>Ricciaceae</taxon>
        <taxon>Riccia</taxon>
    </lineage>
</organism>
<reference evidence="2 3" key="1">
    <citation type="submission" date="2024-09" db="EMBL/GenBank/DDBJ databases">
        <title>Chromosome-scale assembly of Riccia fluitans.</title>
        <authorList>
            <person name="Paukszto L."/>
            <person name="Sawicki J."/>
            <person name="Karawczyk K."/>
            <person name="Piernik-Szablinska J."/>
            <person name="Szczecinska M."/>
            <person name="Mazdziarz M."/>
        </authorList>
    </citation>
    <scope>NUCLEOTIDE SEQUENCE [LARGE SCALE GENOMIC DNA]</scope>
    <source>
        <strain evidence="2">Rf_01</strain>
        <tissue evidence="2">Aerial parts of the thallus</tissue>
    </source>
</reference>
<sequence>MALDCFAADGQRKGRFSETELILADQDRPVSPDLQSTVNLPPPAGTRREATSETNLPNLVRGVLYGKGQRGSTKLKPGSSVSCFLAMLRTQCVQQLHNQGLQNQRRLKSNRNDVYPPCMILQNSQNSWAEFPTTSSLFNSRNPCKVSQTYGQNAATSEQGSAHFHLPWKSSPAESVLRRVYS</sequence>
<evidence type="ECO:0000313" key="2">
    <source>
        <dbReference type="EMBL" id="KAL2611200.1"/>
    </source>
</evidence>
<dbReference type="EMBL" id="JBHFFA010000007">
    <property type="protein sequence ID" value="KAL2611200.1"/>
    <property type="molecule type" value="Genomic_DNA"/>
</dbReference>
<keyword evidence="3" id="KW-1185">Reference proteome</keyword>
<proteinExistence type="predicted"/>
<dbReference type="Proteomes" id="UP001605036">
    <property type="component" value="Unassembled WGS sequence"/>
</dbReference>